<dbReference type="OrthoDB" id="74312at2"/>
<evidence type="ECO:0000313" key="2">
    <source>
        <dbReference type="EMBL" id="RQW64773.1"/>
    </source>
</evidence>
<dbReference type="AlphaFoldDB" id="A0A3N9TLK9"/>
<sequence>MKKILLIVILLLGLGGAGAGYYLFFMKPAQETEVAKMEDDTKDSKNTGSETQPNQPAPFLVKDYYAKDRKVAVRNGPGESFLPERYLYIGDGVTVMEEKDGWGRISGYYVYKQGGKEMAEWVKMAHLAHVKPVINEQEQEEIISSYIHASDDFKDYREKFIHVTEKLLTEKICEPEDFEELKGWMKSLNYPNRNVYFVYCGGLNVSDKVYFDVDSEEVFYN</sequence>
<dbReference type="RefSeq" id="WP_124935423.1">
    <property type="nucleotide sequence ID" value="NZ_RJVQ01000001.1"/>
</dbReference>
<dbReference type="Proteomes" id="UP000281112">
    <property type="component" value="Unassembled WGS sequence"/>
</dbReference>
<evidence type="ECO:0000313" key="3">
    <source>
        <dbReference type="Proteomes" id="UP000281112"/>
    </source>
</evidence>
<feature type="region of interest" description="Disordered" evidence="1">
    <location>
        <begin position="35"/>
        <end position="57"/>
    </location>
</feature>
<comment type="caution">
    <text evidence="2">The sequence shown here is derived from an EMBL/GenBank/DDBJ whole genome shotgun (WGS) entry which is preliminary data.</text>
</comment>
<accession>A0A3N9TLK9</accession>
<protein>
    <recommendedName>
        <fullName evidence="4">SH3 domain-containing protein</fullName>
    </recommendedName>
</protein>
<evidence type="ECO:0000256" key="1">
    <source>
        <dbReference type="SAM" id="MobiDB-lite"/>
    </source>
</evidence>
<feature type="compositionally biased region" description="Basic and acidic residues" evidence="1">
    <location>
        <begin position="35"/>
        <end position="45"/>
    </location>
</feature>
<reference evidence="2 3" key="1">
    <citation type="submission" date="2018-11" db="EMBL/GenBank/DDBJ databases">
        <title>Vibrio LJC006 sp. nov., isolated from seawater during the bloom of the enteromorpha.</title>
        <authorList>
            <person name="Liang J."/>
        </authorList>
    </citation>
    <scope>NUCLEOTIDE SEQUENCE [LARGE SCALE GENOMIC DNA]</scope>
    <source>
        <strain evidence="2 3">LJC006</strain>
    </source>
</reference>
<organism evidence="2 3">
    <name type="scientific">Vibrio viridaestus</name>
    <dbReference type="NCBI Taxonomy" id="2487322"/>
    <lineage>
        <taxon>Bacteria</taxon>
        <taxon>Pseudomonadati</taxon>
        <taxon>Pseudomonadota</taxon>
        <taxon>Gammaproteobacteria</taxon>
        <taxon>Vibrionales</taxon>
        <taxon>Vibrionaceae</taxon>
        <taxon>Vibrio</taxon>
    </lineage>
</organism>
<dbReference type="EMBL" id="RJVQ01000001">
    <property type="protein sequence ID" value="RQW64773.1"/>
    <property type="molecule type" value="Genomic_DNA"/>
</dbReference>
<evidence type="ECO:0008006" key="4">
    <source>
        <dbReference type="Google" id="ProtNLM"/>
    </source>
</evidence>
<keyword evidence="3" id="KW-1185">Reference proteome</keyword>
<proteinExistence type="predicted"/>
<gene>
    <name evidence="2" type="ORF">EES38_01625</name>
</gene>
<name>A0A3N9TLK9_9VIBR</name>